<proteinExistence type="predicted"/>
<sequence length="167" mass="18557">MVSASKILCIDLNNVVPQTPTQIELPSRKIEIDVRVPGIDPLRLTTDRSDMCPVGCFGVSMNHLYYCRRESGAFCVWFYNDDNDNGATTLKPNDSNLCTEDNRRKHGILILLLLLVSSLSFCYALAYYNFAISFCYALAPEGGEILSTDTASFTQINGEDQVNNRAA</sequence>
<protein>
    <submittedName>
        <fullName evidence="2">Uncharacterized protein</fullName>
    </submittedName>
</protein>
<evidence type="ECO:0000313" key="3">
    <source>
        <dbReference type="Proteomes" id="UP000813462"/>
    </source>
</evidence>
<evidence type="ECO:0000256" key="1">
    <source>
        <dbReference type="SAM" id="Phobius"/>
    </source>
</evidence>
<accession>A0A978VXB0</accession>
<gene>
    <name evidence="2" type="ORF">FEM48_Zijuj02G0186000</name>
</gene>
<dbReference type="AlphaFoldDB" id="A0A978VXB0"/>
<keyword evidence="1" id="KW-0812">Transmembrane</keyword>
<organism evidence="2 3">
    <name type="scientific">Ziziphus jujuba var. spinosa</name>
    <dbReference type="NCBI Taxonomy" id="714518"/>
    <lineage>
        <taxon>Eukaryota</taxon>
        <taxon>Viridiplantae</taxon>
        <taxon>Streptophyta</taxon>
        <taxon>Embryophyta</taxon>
        <taxon>Tracheophyta</taxon>
        <taxon>Spermatophyta</taxon>
        <taxon>Magnoliopsida</taxon>
        <taxon>eudicotyledons</taxon>
        <taxon>Gunneridae</taxon>
        <taxon>Pentapetalae</taxon>
        <taxon>rosids</taxon>
        <taxon>fabids</taxon>
        <taxon>Rosales</taxon>
        <taxon>Rhamnaceae</taxon>
        <taxon>Paliureae</taxon>
        <taxon>Ziziphus</taxon>
    </lineage>
</organism>
<evidence type="ECO:0000313" key="2">
    <source>
        <dbReference type="EMBL" id="KAH7543455.1"/>
    </source>
</evidence>
<dbReference type="Proteomes" id="UP000813462">
    <property type="component" value="Unassembled WGS sequence"/>
</dbReference>
<keyword evidence="1" id="KW-1133">Transmembrane helix</keyword>
<comment type="caution">
    <text evidence="2">The sequence shown here is derived from an EMBL/GenBank/DDBJ whole genome shotgun (WGS) entry which is preliminary data.</text>
</comment>
<name>A0A978VXB0_ZIZJJ</name>
<feature type="transmembrane region" description="Helical" evidence="1">
    <location>
        <begin position="108"/>
        <end position="128"/>
    </location>
</feature>
<dbReference type="EMBL" id="JAEACU010000002">
    <property type="protein sequence ID" value="KAH7543455.1"/>
    <property type="molecule type" value="Genomic_DNA"/>
</dbReference>
<keyword evidence="1" id="KW-0472">Membrane</keyword>
<reference evidence="2" key="1">
    <citation type="journal article" date="2021" name="Front. Plant Sci.">
        <title>Chromosome-Scale Genome Assembly for Chinese Sour Jujube and Insights Into Its Genome Evolution and Domestication Signature.</title>
        <authorList>
            <person name="Shen L.-Y."/>
            <person name="Luo H."/>
            <person name="Wang X.-L."/>
            <person name="Wang X.-M."/>
            <person name="Qiu X.-J."/>
            <person name="Liu H."/>
            <person name="Zhou S.-S."/>
            <person name="Jia K.-H."/>
            <person name="Nie S."/>
            <person name="Bao Y.-T."/>
            <person name="Zhang R.-G."/>
            <person name="Yun Q.-Z."/>
            <person name="Chai Y.-H."/>
            <person name="Lu J.-Y."/>
            <person name="Li Y."/>
            <person name="Zhao S.-W."/>
            <person name="Mao J.-F."/>
            <person name="Jia S.-G."/>
            <person name="Mao Y.-M."/>
        </authorList>
    </citation>
    <scope>NUCLEOTIDE SEQUENCE</scope>
    <source>
        <strain evidence="2">AT0</strain>
        <tissue evidence="2">Leaf</tissue>
    </source>
</reference>